<organism evidence="2 3">
    <name type="scientific">Salinimonas marina</name>
    <dbReference type="NCBI Taxonomy" id="2785918"/>
    <lineage>
        <taxon>Bacteria</taxon>
        <taxon>Pseudomonadati</taxon>
        <taxon>Pseudomonadota</taxon>
        <taxon>Gammaproteobacteria</taxon>
        <taxon>Alteromonadales</taxon>
        <taxon>Alteromonadaceae</taxon>
        <taxon>Alteromonas/Salinimonas group</taxon>
        <taxon>Salinimonas</taxon>
    </lineage>
</organism>
<dbReference type="AlphaFoldDB" id="A0A7S9DZW4"/>
<evidence type="ECO:0000313" key="2">
    <source>
        <dbReference type="EMBL" id="QPG06972.1"/>
    </source>
</evidence>
<proteinExistence type="predicted"/>
<reference evidence="2 3" key="1">
    <citation type="submission" date="2020-11" db="EMBL/GenBank/DDBJ databases">
        <title>Complete genome sequence for Salinimonas sp. strain G2-b.</title>
        <authorList>
            <person name="Park S.-J."/>
        </authorList>
    </citation>
    <scope>NUCLEOTIDE SEQUENCE [LARGE SCALE GENOMIC DNA]</scope>
    <source>
        <strain evidence="2 3">G2-b</strain>
    </source>
</reference>
<feature type="region of interest" description="Disordered" evidence="1">
    <location>
        <begin position="654"/>
        <end position="701"/>
    </location>
</feature>
<keyword evidence="3" id="KW-1185">Reference proteome</keyword>
<dbReference type="Proteomes" id="UP000595095">
    <property type="component" value="Chromosome"/>
</dbReference>
<feature type="compositionally biased region" description="Basic and acidic residues" evidence="1">
    <location>
        <begin position="7"/>
        <end position="17"/>
    </location>
</feature>
<name>A0A7S9DZW4_9ALTE</name>
<dbReference type="EMBL" id="CP064795">
    <property type="protein sequence ID" value="QPG06972.1"/>
    <property type="molecule type" value="Genomic_DNA"/>
</dbReference>
<evidence type="ECO:0000313" key="3">
    <source>
        <dbReference type="Proteomes" id="UP000595095"/>
    </source>
</evidence>
<accession>A0A7S9DZW4</accession>
<protein>
    <submittedName>
        <fullName evidence="2">Chromosome partitioning protein ParB</fullName>
    </submittedName>
</protein>
<dbReference type="RefSeq" id="WP_195812044.1">
    <property type="nucleotide sequence ID" value="NZ_CP064795.1"/>
</dbReference>
<dbReference type="KEGG" id="smaa:IT774_07665"/>
<evidence type="ECO:0000256" key="1">
    <source>
        <dbReference type="SAM" id="MobiDB-lite"/>
    </source>
</evidence>
<feature type="region of interest" description="Disordered" evidence="1">
    <location>
        <begin position="1"/>
        <end position="23"/>
    </location>
</feature>
<feature type="compositionally biased region" description="Basic and acidic residues" evidence="1">
    <location>
        <begin position="667"/>
        <end position="681"/>
    </location>
</feature>
<sequence length="701" mass="78927">MNTAELPPHERPQKLTDWENEPSLTQLKQDYTDAKIEADHQIEKIDRWVDALHIKGSAKLAKQKGRSSIQPKLIRKQAEWRYSSLSEPFLSTPDVFNASPVTYEDKKAAEQNELVLNYQFNHHIDKISFIDSYVRAGVDEGTVIVRVGWDYEEAEVEKEVPVFSERLSRDPAFMAQLQQLSQLQQTHPQEFAQLPEDIQRSVVRSLETQQPVQVFQSGSELVTETVVKRNHPTAEVCDYNDVVMDPSAKGDFKKAKFIGYTFTTSLEELKSSGLYTNLDQIQLTKNSPLADPDSHTPDNTNFNFKDEPRKKFTAFEYWGFWDIDSSGKVKPIVATWAGETLIRLEENPFPDGELPFVVVPYLPVKNSLYGEPDGELVKDNQDVVGAVTRGMIDILGSMANGQRGTRKDALDAINRRRFEQGQDYQFNGNVDPRQAFHVQTFPEIPNSAQFMFQQQNMEAESLTGVKAFSGGLSGQALGDTATGIRGALDAASKRELGILRRLADGIVKIGRKFISMNAEFLSEEEVIRVTNEKFVAVKRDDLAGKIDLKLTISTAEEDNAKAQELAFMLQTTGPSSDPAEVRMIRAEIARLRKMPDLAKRIAEYQPQPDPLEQQKQQLEIQKLQIELAELQSKVGVNQSTAELNMARADEVSSKADLNNLDFVEQESGVKQERDIQKHGEQARSNAQLEVIKNALSPKKPN</sequence>
<dbReference type="InterPro" id="IPR056909">
    <property type="entry name" value="SU10_portal"/>
</dbReference>
<gene>
    <name evidence="2" type="ORF">IT774_07665</name>
</gene>
<dbReference type="Pfam" id="PF23899">
    <property type="entry name" value="SU10_portal"/>
    <property type="match status" value="1"/>
</dbReference>